<proteinExistence type="predicted"/>
<evidence type="ECO:0000256" key="1">
    <source>
        <dbReference type="SAM" id="Phobius"/>
    </source>
</evidence>
<protein>
    <submittedName>
        <fullName evidence="2">Uncharacterized protein</fullName>
    </submittedName>
</protein>
<dbReference type="EMBL" id="CP119062">
    <property type="protein sequence ID" value="WEL37887.1"/>
    <property type="molecule type" value="Genomic_DNA"/>
</dbReference>
<sequence>MDEKLKEMVDASTFAEKELKAILGEINLQNERLVDIQRKIGLTRGHLQKNSKLIGEILKVTKPKLAIGIIILSIMFIFLVYVKLIFPN</sequence>
<reference evidence="2" key="1">
    <citation type="submission" date="2021-05" db="EMBL/GenBank/DDBJ databases">
        <title>Encephalitozoon hellem ATCC 50604 Complete Genome.</title>
        <authorList>
            <person name="Mascarenhas dos Santos A.C."/>
            <person name="Julian A.T."/>
            <person name="Pombert J.-F."/>
        </authorList>
    </citation>
    <scope>NUCLEOTIDE SEQUENCE</scope>
    <source>
        <strain evidence="2">ATCC 50604</strain>
    </source>
</reference>
<keyword evidence="1" id="KW-1133">Transmembrane helix</keyword>
<dbReference type="Proteomes" id="UP001059546">
    <property type="component" value="Chromosome I"/>
</dbReference>
<name>A0A9Q9F7I6_ENCHE</name>
<keyword evidence="1" id="KW-0472">Membrane</keyword>
<dbReference type="EMBL" id="CP075147">
    <property type="protein sequence ID" value="UTX42444.1"/>
    <property type="molecule type" value="Genomic_DNA"/>
</dbReference>
<accession>A0A9Q9F7I6</accession>
<organism evidence="2 4">
    <name type="scientific">Encephalitozoon hellem</name>
    <name type="common">Microsporidian parasite</name>
    <dbReference type="NCBI Taxonomy" id="27973"/>
    <lineage>
        <taxon>Eukaryota</taxon>
        <taxon>Fungi</taxon>
        <taxon>Fungi incertae sedis</taxon>
        <taxon>Microsporidia</taxon>
        <taxon>Unikaryonidae</taxon>
        <taxon>Encephalitozoon</taxon>
    </lineage>
</organism>
<keyword evidence="1" id="KW-0812">Transmembrane</keyword>
<dbReference type="AlphaFoldDB" id="A0A9Q9F7I6"/>
<evidence type="ECO:0000313" key="5">
    <source>
        <dbReference type="Proteomes" id="UP001217963"/>
    </source>
</evidence>
<keyword evidence="5" id="KW-1185">Reference proteome</keyword>
<evidence type="ECO:0000313" key="3">
    <source>
        <dbReference type="EMBL" id="WEL37887.1"/>
    </source>
</evidence>
<reference evidence="3 5" key="2">
    <citation type="submission" date="2023-02" db="EMBL/GenBank/DDBJ databases">
        <title>Encephalitozoon hellem ATCC 50451 complete genome.</title>
        <authorList>
            <person name="Mascarenhas dos Santos A.C."/>
            <person name="Julian A.T."/>
            <person name="Pombert J.-F."/>
        </authorList>
    </citation>
    <scope>NUCLEOTIDE SEQUENCE [LARGE SCALE GENOMIC DNA]</scope>
    <source>
        <strain evidence="3 5">ATCC 50451</strain>
    </source>
</reference>
<feature type="transmembrane region" description="Helical" evidence="1">
    <location>
        <begin position="65"/>
        <end position="86"/>
    </location>
</feature>
<dbReference type="Proteomes" id="UP001217963">
    <property type="component" value="Chromosome I"/>
</dbReference>
<gene>
    <name evidence="2" type="ORF">GPU96_01g01480</name>
    <name evidence="3" type="ORF">PFJ87_01g01410</name>
</gene>
<evidence type="ECO:0000313" key="4">
    <source>
        <dbReference type="Proteomes" id="UP001059546"/>
    </source>
</evidence>
<evidence type="ECO:0000313" key="2">
    <source>
        <dbReference type="EMBL" id="UTX42444.1"/>
    </source>
</evidence>
<dbReference type="OrthoDB" id="2192122at2759"/>